<name>A0A0L6UM44_9BASI</name>
<proteinExistence type="predicted"/>
<organism evidence="2 3">
    <name type="scientific">Puccinia sorghi</name>
    <dbReference type="NCBI Taxonomy" id="27349"/>
    <lineage>
        <taxon>Eukaryota</taxon>
        <taxon>Fungi</taxon>
        <taxon>Dikarya</taxon>
        <taxon>Basidiomycota</taxon>
        <taxon>Pucciniomycotina</taxon>
        <taxon>Pucciniomycetes</taxon>
        <taxon>Pucciniales</taxon>
        <taxon>Pucciniaceae</taxon>
        <taxon>Puccinia</taxon>
    </lineage>
</organism>
<reference evidence="2 3" key="1">
    <citation type="submission" date="2015-08" db="EMBL/GenBank/DDBJ databases">
        <title>Next Generation Sequencing and Analysis of the Genome of Puccinia sorghi L Schw, the Causal Agent of Maize Common Rust.</title>
        <authorList>
            <person name="Rochi L."/>
            <person name="Burguener G."/>
            <person name="Darino M."/>
            <person name="Turjanski A."/>
            <person name="Kreff E."/>
            <person name="Dieguez M.J."/>
            <person name="Sacco F."/>
        </authorList>
    </citation>
    <scope>NUCLEOTIDE SEQUENCE [LARGE SCALE GENOMIC DNA]</scope>
    <source>
        <strain evidence="2 3">RO10H11247</strain>
    </source>
</reference>
<dbReference type="Pfam" id="PF25278">
    <property type="entry name" value="DUF7872"/>
    <property type="match status" value="1"/>
</dbReference>
<dbReference type="VEuPathDB" id="FungiDB:VP01_533g3"/>
<dbReference type="AlphaFoldDB" id="A0A0L6UM44"/>
<comment type="caution">
    <text evidence="2">The sequence shown here is derived from an EMBL/GenBank/DDBJ whole genome shotgun (WGS) entry which is preliminary data.</text>
</comment>
<dbReference type="PANTHER" id="PTHR33339:SF1">
    <property type="entry name" value="LYSM DOMAIN-CONTAINING PROTEIN"/>
    <property type="match status" value="1"/>
</dbReference>
<dbReference type="InterPro" id="IPR057194">
    <property type="entry name" value="DUF7872"/>
</dbReference>
<dbReference type="OrthoDB" id="2497754at2759"/>
<dbReference type="Proteomes" id="UP000037035">
    <property type="component" value="Unassembled WGS sequence"/>
</dbReference>
<gene>
    <name evidence="2" type="ORF">VP01_533g3</name>
</gene>
<dbReference type="EMBL" id="LAVV01010542">
    <property type="protein sequence ID" value="KNZ48895.1"/>
    <property type="molecule type" value="Genomic_DNA"/>
</dbReference>
<dbReference type="STRING" id="27349.A0A0L6UM44"/>
<evidence type="ECO:0000313" key="3">
    <source>
        <dbReference type="Proteomes" id="UP000037035"/>
    </source>
</evidence>
<dbReference type="PANTHER" id="PTHR33339">
    <property type="entry name" value="LYSM DOMAIN-CONTAINING PROTEIN"/>
    <property type="match status" value="1"/>
</dbReference>
<protein>
    <recommendedName>
        <fullName evidence="1">DUF7872 domain-containing protein</fullName>
    </recommendedName>
</protein>
<evidence type="ECO:0000313" key="2">
    <source>
        <dbReference type="EMBL" id="KNZ48895.1"/>
    </source>
</evidence>
<evidence type="ECO:0000259" key="1">
    <source>
        <dbReference type="Pfam" id="PF25278"/>
    </source>
</evidence>
<accession>A0A0L6UM44</accession>
<sequence length="519" mass="57282">MSDHALPVEQSQQGCLMRCLTERSFVETEQGTFLDFNQLVSSRDGTDGAGPRLCPAAETQSPAVGTTPNRSVPQILPGHSVPLRSGIFNLFFSFQEFALQNGAQNFHCGIGEKCNIGELCHPVKGLAWYSLFAIQEFNLFMNSVYRAVGTTMDLVRRKSPILLLTFDHHRLPLDRSVKKMEMMTLLQPNEKLSKKHHKEQLWFDSFMFLTAITMSLSVGLLVGMSTLTADSTWFTVGELTKYLGLASGATFTGFAIASMAHRSTEHQPTAFDYWSQFAFYFGQCQAKMQEGIATSLRQTLDQGIAKPGTTQSLADLLAHGTFLNTRTKKTSPEVEAALKDVTQIRALVILLRSMNAFVTRGSEPCRGRGTNGAWEEKDHLSFCGPDNVMMNIVLGRGDRVENTIHNAQVIAVNARPSMACISTPTSARTSPLSHPARPPLDNFPTALISALPTDPNADCLVNLPVCDCTRQGTFSSYLNALHKNPFLFFFLTPYQTDIQVEIRKSGIVPACRKIGNLKI</sequence>
<keyword evidence="3" id="KW-1185">Reference proteome</keyword>
<feature type="domain" description="DUF7872" evidence="1">
    <location>
        <begin position="267"/>
        <end position="519"/>
    </location>
</feature>